<comment type="caution">
    <text evidence="12">The sequence shown here is derived from an EMBL/GenBank/DDBJ whole genome shotgun (WGS) entry which is preliminary data.</text>
</comment>
<dbReference type="PANTHER" id="PTHR43394:SF1">
    <property type="entry name" value="ATP-BINDING CASSETTE SUB-FAMILY B MEMBER 10, MITOCHONDRIAL"/>
    <property type="match status" value="1"/>
</dbReference>
<dbReference type="Gene3D" id="3.40.50.300">
    <property type="entry name" value="P-loop containing nucleotide triphosphate hydrolases"/>
    <property type="match status" value="1"/>
</dbReference>
<dbReference type="PROSITE" id="PS50929">
    <property type="entry name" value="ABC_TM1F"/>
    <property type="match status" value="1"/>
</dbReference>
<dbReference type="SUPFAM" id="SSF90123">
    <property type="entry name" value="ABC transporter transmembrane region"/>
    <property type="match status" value="1"/>
</dbReference>
<evidence type="ECO:0000256" key="1">
    <source>
        <dbReference type="ARBA" id="ARBA00004651"/>
    </source>
</evidence>
<feature type="transmembrane region" description="Helical" evidence="9">
    <location>
        <begin position="158"/>
        <end position="177"/>
    </location>
</feature>
<accession>A0A9D1TN03</accession>
<feature type="transmembrane region" description="Helical" evidence="9">
    <location>
        <begin position="249"/>
        <end position="266"/>
    </location>
</feature>
<dbReference type="InterPro" id="IPR027417">
    <property type="entry name" value="P-loop_NTPase"/>
</dbReference>
<dbReference type="InterPro" id="IPR003439">
    <property type="entry name" value="ABC_transporter-like_ATP-bd"/>
</dbReference>
<protein>
    <submittedName>
        <fullName evidence="12">ABC transporter ATP-binding protein/permease</fullName>
    </submittedName>
</protein>
<proteinExistence type="predicted"/>
<dbReference type="GO" id="GO:0005886">
    <property type="term" value="C:plasma membrane"/>
    <property type="evidence" value="ECO:0007669"/>
    <property type="project" value="UniProtKB-SubCell"/>
</dbReference>
<reference evidence="12" key="2">
    <citation type="submission" date="2021-04" db="EMBL/GenBank/DDBJ databases">
        <authorList>
            <person name="Gilroy R."/>
        </authorList>
    </citation>
    <scope>NUCLEOTIDE SEQUENCE</scope>
    <source>
        <strain evidence="12">Gambia11-129</strain>
    </source>
</reference>
<dbReference type="PROSITE" id="PS00211">
    <property type="entry name" value="ABC_TRANSPORTER_1"/>
    <property type="match status" value="1"/>
</dbReference>
<sequence length="577" mass="64722">MRDLRYIFSYLGKYRKDLYIAIFLIFIETCFELVIPMLMASLIDDGVAKADVSFMLRDGLLMIICALLALFTGLTYARFSSRAAYGLGANIREAEYRRIQSFSFSNIDRFSSGSLITRLTSDATIIQNAIIGGLRPLVRSPVMLFLGIFFSFQMNDDLALIFLVVAPALGLMLFFIIKTIAPRYEITQKALDKLNEVVEENLRAIRTVKAFVTEDEEKKKFYAANDKLRDITVNTTRIAVLNLPAFQSVMYITIVMIMLFGGRMILSGSLTVGALTGFLSYVLQVLNSLVMFSNVFLLLSRSLTSSHRIMEVLKEESTIKNRDDAEKNIDRYDIAFEDVYFKYSESAKEYTLSDINLKIEEGSTVGILGQTGSGKSTLVQLISRLYDVSKGSIKIGGRDIREYDITALRENIVTVLQKNTLFSGSIRDNIRWGKMDASDEEIINALKKADAYSFVMGFPQDLSTDLEQGGVNVSGGQKQRLAIARALIKNPRIIIFDDSLSAVDTKTEMTIRAILKQIENATKIFISQRISTVMNSDMIVVLDNGRIADIGNHDELIRNSSIYREIYSSQLKGGFNG</sequence>
<evidence type="ECO:0000256" key="6">
    <source>
        <dbReference type="ARBA" id="ARBA00022840"/>
    </source>
</evidence>
<dbReference type="Pfam" id="PF00005">
    <property type="entry name" value="ABC_tran"/>
    <property type="match status" value="1"/>
</dbReference>
<keyword evidence="5" id="KW-0547">Nucleotide-binding</keyword>
<dbReference type="InterPro" id="IPR011527">
    <property type="entry name" value="ABC1_TM_dom"/>
</dbReference>
<evidence type="ECO:0000313" key="12">
    <source>
        <dbReference type="EMBL" id="HIV99072.1"/>
    </source>
</evidence>
<name>A0A9D1TN03_9SPIO</name>
<keyword evidence="2" id="KW-0813">Transport</keyword>
<feature type="transmembrane region" description="Helical" evidence="9">
    <location>
        <begin position="136"/>
        <end position="152"/>
    </location>
</feature>
<feature type="domain" description="ABC transporter" evidence="10">
    <location>
        <begin position="334"/>
        <end position="569"/>
    </location>
</feature>
<dbReference type="PANTHER" id="PTHR43394">
    <property type="entry name" value="ATP-DEPENDENT PERMEASE MDL1, MITOCHONDRIAL"/>
    <property type="match status" value="1"/>
</dbReference>
<dbReference type="CDD" id="cd18548">
    <property type="entry name" value="ABC_6TM_Tm287_like"/>
    <property type="match status" value="1"/>
</dbReference>
<feature type="transmembrane region" description="Helical" evidence="9">
    <location>
        <begin position="59"/>
        <end position="77"/>
    </location>
</feature>
<evidence type="ECO:0000256" key="9">
    <source>
        <dbReference type="SAM" id="Phobius"/>
    </source>
</evidence>
<dbReference type="InterPro" id="IPR039421">
    <property type="entry name" value="Type_1_exporter"/>
</dbReference>
<dbReference type="GO" id="GO:0016887">
    <property type="term" value="F:ATP hydrolysis activity"/>
    <property type="evidence" value="ECO:0007669"/>
    <property type="project" value="InterPro"/>
</dbReference>
<evidence type="ECO:0000256" key="2">
    <source>
        <dbReference type="ARBA" id="ARBA00022448"/>
    </source>
</evidence>
<keyword evidence="8 9" id="KW-0472">Membrane</keyword>
<comment type="subcellular location">
    <subcellularLocation>
        <location evidence="1">Cell membrane</location>
        <topology evidence="1">Multi-pass membrane protein</topology>
    </subcellularLocation>
</comment>
<dbReference type="EMBL" id="DXHU01000019">
    <property type="protein sequence ID" value="HIV99072.1"/>
    <property type="molecule type" value="Genomic_DNA"/>
</dbReference>
<dbReference type="AlphaFoldDB" id="A0A9D1TN03"/>
<reference evidence="12" key="1">
    <citation type="journal article" date="2021" name="PeerJ">
        <title>Extensive microbial diversity within the chicken gut microbiome revealed by metagenomics and culture.</title>
        <authorList>
            <person name="Gilroy R."/>
            <person name="Ravi A."/>
            <person name="Getino M."/>
            <person name="Pursley I."/>
            <person name="Horton D.L."/>
            <person name="Alikhan N.F."/>
            <person name="Baker D."/>
            <person name="Gharbi K."/>
            <person name="Hall N."/>
            <person name="Watson M."/>
            <person name="Adriaenssens E.M."/>
            <person name="Foster-Nyarko E."/>
            <person name="Jarju S."/>
            <person name="Secka A."/>
            <person name="Antonio M."/>
            <person name="Oren A."/>
            <person name="Chaudhuri R.R."/>
            <person name="La Ragione R."/>
            <person name="Hildebrand F."/>
            <person name="Pallen M.J."/>
        </authorList>
    </citation>
    <scope>NUCLEOTIDE SEQUENCE</scope>
    <source>
        <strain evidence="12">Gambia11-129</strain>
    </source>
</reference>
<dbReference type="GO" id="GO:0015421">
    <property type="term" value="F:ABC-type oligopeptide transporter activity"/>
    <property type="evidence" value="ECO:0007669"/>
    <property type="project" value="TreeGrafter"/>
</dbReference>
<dbReference type="InterPro" id="IPR036640">
    <property type="entry name" value="ABC1_TM_sf"/>
</dbReference>
<keyword evidence="4 9" id="KW-0812">Transmembrane</keyword>
<dbReference type="Pfam" id="PF00664">
    <property type="entry name" value="ABC_membrane"/>
    <property type="match status" value="1"/>
</dbReference>
<keyword evidence="6 12" id="KW-0067">ATP-binding</keyword>
<dbReference type="InterPro" id="IPR003593">
    <property type="entry name" value="AAA+_ATPase"/>
</dbReference>
<dbReference type="Proteomes" id="UP000823936">
    <property type="component" value="Unassembled WGS sequence"/>
</dbReference>
<dbReference type="InterPro" id="IPR017871">
    <property type="entry name" value="ABC_transporter-like_CS"/>
</dbReference>
<feature type="transmembrane region" description="Helical" evidence="9">
    <location>
        <begin position="20"/>
        <end position="39"/>
    </location>
</feature>
<evidence type="ECO:0000256" key="3">
    <source>
        <dbReference type="ARBA" id="ARBA00022475"/>
    </source>
</evidence>
<dbReference type="FunFam" id="3.40.50.300:FF:000221">
    <property type="entry name" value="Multidrug ABC transporter ATP-binding protein"/>
    <property type="match status" value="1"/>
</dbReference>
<dbReference type="SUPFAM" id="SSF52540">
    <property type="entry name" value="P-loop containing nucleoside triphosphate hydrolases"/>
    <property type="match status" value="1"/>
</dbReference>
<keyword evidence="3" id="KW-1003">Cell membrane</keyword>
<evidence type="ECO:0000256" key="5">
    <source>
        <dbReference type="ARBA" id="ARBA00022741"/>
    </source>
</evidence>
<evidence type="ECO:0000259" key="10">
    <source>
        <dbReference type="PROSITE" id="PS50893"/>
    </source>
</evidence>
<evidence type="ECO:0000256" key="8">
    <source>
        <dbReference type="ARBA" id="ARBA00023136"/>
    </source>
</evidence>
<feature type="domain" description="ABC transmembrane type-1" evidence="11">
    <location>
        <begin position="20"/>
        <end position="301"/>
    </location>
</feature>
<evidence type="ECO:0000259" key="11">
    <source>
        <dbReference type="PROSITE" id="PS50929"/>
    </source>
</evidence>
<evidence type="ECO:0000256" key="4">
    <source>
        <dbReference type="ARBA" id="ARBA00022692"/>
    </source>
</evidence>
<organism evidence="12 13">
    <name type="scientific">Candidatus Ornithospirochaeta avicola</name>
    <dbReference type="NCBI Taxonomy" id="2840896"/>
    <lineage>
        <taxon>Bacteria</taxon>
        <taxon>Pseudomonadati</taxon>
        <taxon>Spirochaetota</taxon>
        <taxon>Spirochaetia</taxon>
        <taxon>Spirochaetales</taxon>
        <taxon>Spirochaetaceae</taxon>
        <taxon>Spirochaetaceae incertae sedis</taxon>
        <taxon>Candidatus Ornithospirochaeta</taxon>
    </lineage>
</organism>
<gene>
    <name evidence="12" type="ORF">IAB12_04785</name>
</gene>
<keyword evidence="7 9" id="KW-1133">Transmembrane helix</keyword>
<dbReference type="PROSITE" id="PS50893">
    <property type="entry name" value="ABC_TRANSPORTER_2"/>
    <property type="match status" value="1"/>
</dbReference>
<evidence type="ECO:0000313" key="13">
    <source>
        <dbReference type="Proteomes" id="UP000823936"/>
    </source>
</evidence>
<feature type="transmembrane region" description="Helical" evidence="9">
    <location>
        <begin position="278"/>
        <end position="299"/>
    </location>
</feature>
<dbReference type="GO" id="GO:0005524">
    <property type="term" value="F:ATP binding"/>
    <property type="evidence" value="ECO:0007669"/>
    <property type="project" value="UniProtKB-KW"/>
</dbReference>
<dbReference type="SMART" id="SM00382">
    <property type="entry name" value="AAA"/>
    <property type="match status" value="1"/>
</dbReference>
<evidence type="ECO:0000256" key="7">
    <source>
        <dbReference type="ARBA" id="ARBA00022989"/>
    </source>
</evidence>
<dbReference type="Gene3D" id="1.20.1560.10">
    <property type="entry name" value="ABC transporter type 1, transmembrane domain"/>
    <property type="match status" value="1"/>
</dbReference>